<evidence type="ECO:0000256" key="1">
    <source>
        <dbReference type="ARBA" id="ARBA00012513"/>
    </source>
</evidence>
<dbReference type="PANTHER" id="PTHR38248:SF2">
    <property type="entry name" value="FUNK1 11"/>
    <property type="match status" value="1"/>
</dbReference>
<dbReference type="InterPro" id="IPR040976">
    <property type="entry name" value="Pkinase_fungal"/>
</dbReference>
<organism evidence="5 6">
    <name type="scientific">Blumeria graminis f. sp. triticale</name>
    <dbReference type="NCBI Taxonomy" id="1689686"/>
    <lineage>
        <taxon>Eukaryota</taxon>
        <taxon>Fungi</taxon>
        <taxon>Dikarya</taxon>
        <taxon>Ascomycota</taxon>
        <taxon>Pezizomycotina</taxon>
        <taxon>Leotiomycetes</taxon>
        <taxon>Erysiphales</taxon>
        <taxon>Erysiphaceae</taxon>
        <taxon>Blumeria</taxon>
    </lineage>
</organism>
<feature type="domain" description="Fungal-type protein kinase" evidence="4">
    <location>
        <begin position="78"/>
        <end position="453"/>
    </location>
</feature>
<evidence type="ECO:0000256" key="2">
    <source>
        <dbReference type="ARBA" id="ARBA00047899"/>
    </source>
</evidence>
<dbReference type="Proteomes" id="UP000683417">
    <property type="component" value="Unassembled WGS sequence"/>
</dbReference>
<evidence type="ECO:0000259" key="4">
    <source>
        <dbReference type="Pfam" id="PF17667"/>
    </source>
</evidence>
<dbReference type="EMBL" id="CAJHIT010000005">
    <property type="protein sequence ID" value="CAD6501192.1"/>
    <property type="molecule type" value="Genomic_DNA"/>
</dbReference>
<dbReference type="AlphaFoldDB" id="A0A9W4CZG5"/>
<accession>A0A9W4CZG5</accession>
<evidence type="ECO:0000313" key="5">
    <source>
        <dbReference type="EMBL" id="CAD6501192.1"/>
    </source>
</evidence>
<comment type="catalytic activity">
    <reaction evidence="3">
        <text>L-seryl-[protein] + ATP = O-phospho-L-seryl-[protein] + ADP + H(+)</text>
        <dbReference type="Rhea" id="RHEA:17989"/>
        <dbReference type="Rhea" id="RHEA-COMP:9863"/>
        <dbReference type="Rhea" id="RHEA-COMP:11604"/>
        <dbReference type="ChEBI" id="CHEBI:15378"/>
        <dbReference type="ChEBI" id="CHEBI:29999"/>
        <dbReference type="ChEBI" id="CHEBI:30616"/>
        <dbReference type="ChEBI" id="CHEBI:83421"/>
        <dbReference type="ChEBI" id="CHEBI:456216"/>
        <dbReference type="EC" id="2.7.11.1"/>
    </reaction>
</comment>
<comment type="caution">
    <text evidence="5">The sequence shown here is derived from an EMBL/GenBank/DDBJ whole genome shotgun (WGS) entry which is preliminary data.</text>
</comment>
<sequence>MRSSQNIIVLEEKTFRGRVWEWLHFFRDKFLNQLNGPIAEPLENCNLFIDEVGSELRVKYFLVKYVQSMVGTDANVQVDLLVHSVDFSEGNQPQWNDVKVVGEFMKTADTNARKAKFLQLSTYVRKIFSAQPLRRFIHCFCLFKSYFELWIFDRTGAYSSGVKSIGSVKEMFVQAISSYLLMSDEELGLDLSTSQVGENGVVTINGSNEDPTMQFKIDPEPIVRPQRLITRGTTCFETVDKLSVVKYAWTSVKGSSIIDFLEVALPVRGMVNYLTSDEVYRSSHHLGSLDFTDADAWDLETETLIISRATKLMQPTVSPWDRDLKLIRIAISLPGRPLKASKTVLEFLVGVRDAILGHRRLHDRGILHGDISEGNVILTLPTARDESKGLLINLDHSVGMSESLQTDDDQNLIGTMKFMALERLYYVSEEKSIIPRTYCHDLESFFYVFLTGCIEYELVPQSKSYDLQNWCTSKLDKKKKKKASHINNFEKIVLKKFTPSFVGLKELAKTLRMILFGKYGNDFGTPHDCRPMYYEIIKSFNKTIEQITGKVYL</sequence>
<dbReference type="EC" id="2.7.11.1" evidence="1"/>
<dbReference type="Pfam" id="PF17667">
    <property type="entry name" value="Pkinase_fungal"/>
    <property type="match status" value="1"/>
</dbReference>
<dbReference type="InterPro" id="IPR008266">
    <property type="entry name" value="Tyr_kinase_AS"/>
</dbReference>
<dbReference type="PANTHER" id="PTHR38248">
    <property type="entry name" value="FUNK1 6"/>
    <property type="match status" value="1"/>
</dbReference>
<dbReference type="GO" id="GO:0004674">
    <property type="term" value="F:protein serine/threonine kinase activity"/>
    <property type="evidence" value="ECO:0007669"/>
    <property type="project" value="UniProtKB-EC"/>
</dbReference>
<gene>
    <name evidence="5" type="ORF">BGTH12_LOCUS2550</name>
</gene>
<evidence type="ECO:0000313" key="6">
    <source>
        <dbReference type="Proteomes" id="UP000683417"/>
    </source>
</evidence>
<evidence type="ECO:0000256" key="3">
    <source>
        <dbReference type="ARBA" id="ARBA00048679"/>
    </source>
</evidence>
<protein>
    <recommendedName>
        <fullName evidence="1">non-specific serine/threonine protein kinase</fullName>
        <ecNumber evidence="1">2.7.11.1</ecNumber>
    </recommendedName>
</protein>
<name>A0A9W4CZG5_BLUGR</name>
<comment type="catalytic activity">
    <reaction evidence="2">
        <text>L-threonyl-[protein] + ATP = O-phospho-L-threonyl-[protein] + ADP + H(+)</text>
        <dbReference type="Rhea" id="RHEA:46608"/>
        <dbReference type="Rhea" id="RHEA-COMP:11060"/>
        <dbReference type="Rhea" id="RHEA-COMP:11605"/>
        <dbReference type="ChEBI" id="CHEBI:15378"/>
        <dbReference type="ChEBI" id="CHEBI:30013"/>
        <dbReference type="ChEBI" id="CHEBI:30616"/>
        <dbReference type="ChEBI" id="CHEBI:61977"/>
        <dbReference type="ChEBI" id="CHEBI:456216"/>
        <dbReference type="EC" id="2.7.11.1"/>
    </reaction>
</comment>
<proteinExistence type="predicted"/>
<dbReference type="PROSITE" id="PS00109">
    <property type="entry name" value="PROTEIN_KINASE_TYR"/>
    <property type="match status" value="1"/>
</dbReference>
<reference evidence="5" key="1">
    <citation type="submission" date="2020-10" db="EMBL/GenBank/DDBJ databases">
        <authorList>
            <person name="Muller C M."/>
        </authorList>
    </citation>
    <scope>NUCLEOTIDE SEQUENCE</scope>
    <source>
        <strain evidence="5">THUN-12</strain>
    </source>
</reference>